<keyword evidence="2" id="KW-1185">Reference proteome</keyword>
<dbReference type="Gene3D" id="3.90.1140.10">
    <property type="entry name" value="Cyclic phosphodiesterase"/>
    <property type="match status" value="1"/>
</dbReference>
<dbReference type="RefSeq" id="WP_135010349.1">
    <property type="nucleotide sequence ID" value="NZ_CAJFZU010000020.1"/>
</dbReference>
<sequence length="190" mass="21588">MSEQQTSPTVRPGHIYAGVVIRLPEPTGQELQDWRASFEDSPAADVSPHITLMISESRGEWDRLVEHVRRVLAGWEPFHLEIHGTGTFRPVTPVVYLDVERGREQCLALHRALHGSGMDSASPFEYHPHVTLAHGLDDETLDRAQEMLRTYRAGFLVDRVHVYEGDEHGVWHVRETVRFGQRGADERGSH</sequence>
<gene>
    <name evidence="1" type="ORF">E4P33_04535</name>
</gene>
<evidence type="ECO:0000313" key="1">
    <source>
        <dbReference type="EMBL" id="TFI02311.1"/>
    </source>
</evidence>
<dbReference type="GO" id="GO:0016874">
    <property type="term" value="F:ligase activity"/>
    <property type="evidence" value="ECO:0007669"/>
    <property type="project" value="UniProtKB-KW"/>
</dbReference>
<dbReference type="Pfam" id="PF13563">
    <property type="entry name" value="2_5_RNA_ligase2"/>
    <property type="match status" value="1"/>
</dbReference>
<organism evidence="1 2">
    <name type="scientific">Kocuria rhizophila</name>
    <dbReference type="NCBI Taxonomy" id="72000"/>
    <lineage>
        <taxon>Bacteria</taxon>
        <taxon>Bacillati</taxon>
        <taxon>Actinomycetota</taxon>
        <taxon>Actinomycetes</taxon>
        <taxon>Micrococcales</taxon>
        <taxon>Micrococcaceae</taxon>
        <taxon>Kocuria</taxon>
    </lineage>
</organism>
<dbReference type="EMBL" id="SPNK01000003">
    <property type="protein sequence ID" value="TFI02311.1"/>
    <property type="molecule type" value="Genomic_DNA"/>
</dbReference>
<dbReference type="AlphaFoldDB" id="A0AAX2SF93"/>
<dbReference type="Proteomes" id="UP000298017">
    <property type="component" value="Unassembled WGS sequence"/>
</dbReference>
<name>A0AAX2SF93_KOCRH</name>
<comment type="caution">
    <text evidence="1">The sequence shown here is derived from an EMBL/GenBank/DDBJ whole genome shotgun (WGS) entry which is preliminary data.</text>
</comment>
<proteinExistence type="predicted"/>
<evidence type="ECO:0000313" key="2">
    <source>
        <dbReference type="Proteomes" id="UP000298017"/>
    </source>
</evidence>
<dbReference type="PANTHER" id="PTHR40037:SF1">
    <property type="entry name" value="PHOSPHOESTERASE SAOUHSC_00951-RELATED"/>
    <property type="match status" value="1"/>
</dbReference>
<dbReference type="InterPro" id="IPR050580">
    <property type="entry name" value="2H_phosphoesterase_YjcG-like"/>
</dbReference>
<dbReference type="InterPro" id="IPR009097">
    <property type="entry name" value="Cyclic_Pdiesterase"/>
</dbReference>
<reference evidence="1 2" key="1">
    <citation type="submission" date="2019-03" db="EMBL/GenBank/DDBJ databases">
        <title>Genome Sequencing and Assembly of Various Microbes Isolated from Alder Root Nodule.</title>
        <authorList>
            <person name="Swanson E."/>
            <person name="Sevigny J.L."/>
            <person name="Pesce C."/>
            <person name="Davis I."/>
            <person name="Kleiner V."/>
            <person name="Tisa L."/>
        </authorList>
    </citation>
    <scope>NUCLEOTIDE SEQUENCE [LARGE SCALE GENOMIC DNA]</scope>
    <source>
        <strain evidence="1 2">4R-31</strain>
    </source>
</reference>
<accession>A0AAX2SF93</accession>
<dbReference type="PANTHER" id="PTHR40037">
    <property type="entry name" value="PHOSPHOESTERASE YJCG-RELATED"/>
    <property type="match status" value="1"/>
</dbReference>
<keyword evidence="1" id="KW-0436">Ligase</keyword>
<protein>
    <submittedName>
        <fullName evidence="1">2'-5' RNA ligase family protein</fullName>
    </submittedName>
</protein>
<dbReference type="SUPFAM" id="SSF55144">
    <property type="entry name" value="LigT-like"/>
    <property type="match status" value="1"/>
</dbReference>